<comment type="caution">
    <text evidence="1">The sequence shown here is derived from an EMBL/GenBank/DDBJ whole genome shotgun (WGS) entry which is preliminary data.</text>
</comment>
<gene>
    <name evidence="1" type="ORF">SDC9_141786</name>
</gene>
<dbReference type="EMBL" id="VSSQ01041241">
    <property type="protein sequence ID" value="MPM94638.1"/>
    <property type="molecule type" value="Genomic_DNA"/>
</dbReference>
<evidence type="ECO:0000313" key="1">
    <source>
        <dbReference type="EMBL" id="MPM94638.1"/>
    </source>
</evidence>
<protein>
    <submittedName>
        <fullName evidence="1">Uncharacterized protein</fullName>
    </submittedName>
</protein>
<name>A0A645DZS3_9ZZZZ</name>
<reference evidence="1" key="1">
    <citation type="submission" date="2019-08" db="EMBL/GenBank/DDBJ databases">
        <authorList>
            <person name="Kucharzyk K."/>
            <person name="Murdoch R.W."/>
            <person name="Higgins S."/>
            <person name="Loffler F."/>
        </authorList>
    </citation>
    <scope>NUCLEOTIDE SEQUENCE</scope>
</reference>
<dbReference type="AlphaFoldDB" id="A0A645DZS3"/>
<proteinExistence type="predicted"/>
<accession>A0A645DZS3</accession>
<organism evidence="1">
    <name type="scientific">bioreactor metagenome</name>
    <dbReference type="NCBI Taxonomy" id="1076179"/>
    <lineage>
        <taxon>unclassified sequences</taxon>
        <taxon>metagenomes</taxon>
        <taxon>ecological metagenomes</taxon>
    </lineage>
</organism>
<sequence length="63" mass="7269">MSAIFRFSDDQITMMFIGSHQIKVTIMKEEIGPKLSVDLGNFLPRQTLVFRLKNKGLSRTILR</sequence>